<dbReference type="PROSITE" id="PS50081">
    <property type="entry name" value="ZF_DAG_PE_2"/>
    <property type="match status" value="1"/>
</dbReference>
<protein>
    <recommendedName>
        <fullName evidence="5">Phorbol-ester/DAG-type domain-containing protein</fullName>
    </recommendedName>
</protein>
<evidence type="ECO:0000256" key="3">
    <source>
        <dbReference type="ARBA" id="ARBA00022771"/>
    </source>
</evidence>
<name>G7NJA4_MACMU</name>
<dbReference type="Proteomes" id="UP000013456">
    <property type="component" value="Chromosome 16"/>
</dbReference>
<keyword evidence="3" id="KW-0863">Zinc-finger</keyword>
<reference evidence="6" key="1">
    <citation type="journal article" date="2011" name="Nat. Biotechnol.">
        <title>Genome sequencing and comparison of two nonhuman primate animal models, the cynomolgus and Chinese rhesus macaques.</title>
        <authorList>
            <person name="Yan G."/>
            <person name="Zhang G."/>
            <person name="Fang X."/>
            <person name="Zhang Y."/>
            <person name="Li C."/>
            <person name="Ling F."/>
            <person name="Cooper D.N."/>
            <person name="Li Q."/>
            <person name="Li Y."/>
            <person name="van Gool A.J."/>
            <person name="Du H."/>
            <person name="Chen J."/>
            <person name="Chen R."/>
            <person name="Zhang P."/>
            <person name="Huang Z."/>
            <person name="Thompson J.R."/>
            <person name="Meng Y."/>
            <person name="Bai Y."/>
            <person name="Wang J."/>
            <person name="Zhuo M."/>
            <person name="Wang T."/>
            <person name="Huang Y."/>
            <person name="Wei L."/>
            <person name="Li J."/>
            <person name="Wang Z."/>
            <person name="Hu H."/>
            <person name="Yang P."/>
            <person name="Le L."/>
            <person name="Stenson P.D."/>
            <person name="Li B."/>
            <person name="Liu X."/>
            <person name="Ball E.V."/>
            <person name="An N."/>
            <person name="Huang Q."/>
            <person name="Zhang Y."/>
            <person name="Fan W."/>
            <person name="Zhang X."/>
            <person name="Li Y."/>
            <person name="Wang W."/>
            <person name="Katze M.G."/>
            <person name="Su B."/>
            <person name="Nielsen R."/>
            <person name="Yang H."/>
            <person name="Wang J."/>
            <person name="Wang X."/>
            <person name="Wang J."/>
        </authorList>
    </citation>
    <scope>NUCLEOTIDE SEQUENCE [LARGE SCALE GENOMIC DNA]</scope>
    <source>
        <strain evidence="6">CR-5</strain>
    </source>
</reference>
<evidence type="ECO:0000256" key="4">
    <source>
        <dbReference type="ARBA" id="ARBA00022833"/>
    </source>
</evidence>
<feature type="non-terminal residue" evidence="6">
    <location>
        <position position="111"/>
    </location>
</feature>
<evidence type="ECO:0000313" key="6">
    <source>
        <dbReference type="EMBL" id="EHH25126.1"/>
    </source>
</evidence>
<keyword evidence="2" id="KW-0677">Repeat</keyword>
<dbReference type="GO" id="GO:0008270">
    <property type="term" value="F:zinc ion binding"/>
    <property type="evidence" value="ECO:0007669"/>
    <property type="project" value="UniProtKB-KW"/>
</dbReference>
<dbReference type="InterPro" id="IPR025258">
    <property type="entry name" value="RH_dom"/>
</dbReference>
<evidence type="ECO:0000259" key="5">
    <source>
        <dbReference type="PROSITE" id="PS50081"/>
    </source>
</evidence>
<evidence type="ECO:0000256" key="1">
    <source>
        <dbReference type="ARBA" id="ARBA00022723"/>
    </source>
</evidence>
<dbReference type="Pfam" id="PF13901">
    <property type="entry name" value="RH_dom"/>
    <property type="match status" value="1"/>
</dbReference>
<keyword evidence="1" id="KW-0479">Metal-binding</keyword>
<dbReference type="AlphaFoldDB" id="G7NJA4"/>
<keyword evidence="4" id="KW-0862">Zinc</keyword>
<organism evidence="6">
    <name type="scientific">Macaca mulatta</name>
    <name type="common">Rhesus macaque</name>
    <dbReference type="NCBI Taxonomy" id="9544"/>
    <lineage>
        <taxon>Eukaryota</taxon>
        <taxon>Metazoa</taxon>
        <taxon>Chordata</taxon>
        <taxon>Craniata</taxon>
        <taxon>Vertebrata</taxon>
        <taxon>Euteleostomi</taxon>
        <taxon>Mammalia</taxon>
        <taxon>Eutheria</taxon>
        <taxon>Euarchontoglires</taxon>
        <taxon>Primates</taxon>
        <taxon>Haplorrhini</taxon>
        <taxon>Catarrhini</taxon>
        <taxon>Cercopithecidae</taxon>
        <taxon>Cercopithecinae</taxon>
        <taxon>Macaca</taxon>
    </lineage>
</organism>
<feature type="domain" description="Phorbol-ester/DAG-type" evidence="5">
    <location>
        <begin position="41"/>
        <end position="95"/>
    </location>
</feature>
<gene>
    <name evidence="6" type="ORF">EGK_08889</name>
</gene>
<dbReference type="PANTHER" id="PTHR12326">
    <property type="entry name" value="PLECKSTRIN HOMOLOGY DOMAIN CONTAINING PROTEIN"/>
    <property type="match status" value="1"/>
</dbReference>
<dbReference type="EMBL" id="CM001268">
    <property type="protein sequence ID" value="EHH25126.1"/>
    <property type="molecule type" value="Genomic_DNA"/>
</dbReference>
<accession>G7NJA4</accession>
<dbReference type="InterPro" id="IPR002219">
    <property type="entry name" value="PKC_DAG/PE"/>
</dbReference>
<dbReference type="InterPro" id="IPR051366">
    <property type="entry name" value="DEF8"/>
</dbReference>
<sequence length="111" mass="13061">RLNHRDYLLESPHRFSVADLQQMANGVHKGFLKTLIKFASQHVYHCDLCTQRSFICQICQQHDIIFPFEFDTTVRCAECKTVFHQSCQAVVKKGCPHCARRRKYQEQNVFT</sequence>
<proteinExistence type="predicted"/>
<dbReference type="SMART" id="SM01175">
    <property type="entry name" value="DUF4206"/>
    <property type="match status" value="1"/>
</dbReference>
<dbReference type="SMART" id="SM00109">
    <property type="entry name" value="C1"/>
    <property type="match status" value="1"/>
</dbReference>
<dbReference type="PANTHER" id="PTHR12326:SF5">
    <property type="entry name" value="PLECKSTRIN HOMOLOGY DOMAIN-CONTAINING FAMILY M MEMBER 1"/>
    <property type="match status" value="1"/>
</dbReference>
<feature type="non-terminal residue" evidence="6">
    <location>
        <position position="1"/>
    </location>
</feature>
<evidence type="ECO:0000256" key="2">
    <source>
        <dbReference type="ARBA" id="ARBA00022737"/>
    </source>
</evidence>